<sequence>MKTPMALALAALLAGAVPALALDCGFDHAIYGQDDSSSELWFEPVDPAMGDGQANAFTLRLADFRRPLVGAVVWPDEEAERPVASLTLDCPAEAAPDASCPIWQGTLYAVFADGGVLLAPDARDPAPPTLILADLGPAIRAGNGRFGYETDEPVWDVFTLKACGT</sequence>
<dbReference type="Proteomes" id="UP000183447">
    <property type="component" value="Unassembled WGS sequence"/>
</dbReference>
<dbReference type="RefSeq" id="WP_143145778.1">
    <property type="nucleotide sequence ID" value="NZ_FPKU01000002.1"/>
</dbReference>
<name>A0A1K2HZF3_9HYPH</name>
<evidence type="ECO:0000313" key="3">
    <source>
        <dbReference type="Proteomes" id="UP000183447"/>
    </source>
</evidence>
<feature type="chain" id="PRO_5009678540" evidence="1">
    <location>
        <begin position="22"/>
        <end position="165"/>
    </location>
</feature>
<evidence type="ECO:0000256" key="1">
    <source>
        <dbReference type="SAM" id="SignalP"/>
    </source>
</evidence>
<dbReference type="OrthoDB" id="7852244at2"/>
<dbReference type="EMBL" id="FPKU01000002">
    <property type="protein sequence ID" value="SFZ85246.1"/>
    <property type="molecule type" value="Genomic_DNA"/>
</dbReference>
<gene>
    <name evidence="2" type="ORF">SAMN02983003_2467</name>
</gene>
<dbReference type="AlphaFoldDB" id="A0A1K2HZF3"/>
<protein>
    <submittedName>
        <fullName evidence="2">Uncharacterized protein</fullName>
    </submittedName>
</protein>
<dbReference type="STRING" id="665118.SAMN02983003_2467"/>
<reference evidence="2 3" key="1">
    <citation type="submission" date="2016-11" db="EMBL/GenBank/DDBJ databases">
        <authorList>
            <person name="Jaros S."/>
            <person name="Januszkiewicz K."/>
            <person name="Wedrychowicz H."/>
        </authorList>
    </citation>
    <scope>NUCLEOTIDE SEQUENCE [LARGE SCALE GENOMIC DNA]</scope>
    <source>
        <strain evidence="2 3">ATCC 23634</strain>
    </source>
</reference>
<keyword evidence="1" id="KW-0732">Signal</keyword>
<evidence type="ECO:0000313" key="2">
    <source>
        <dbReference type="EMBL" id="SFZ85246.1"/>
    </source>
</evidence>
<feature type="signal peptide" evidence="1">
    <location>
        <begin position="1"/>
        <end position="21"/>
    </location>
</feature>
<accession>A0A1K2HZF3</accession>
<keyword evidence="3" id="KW-1185">Reference proteome</keyword>
<organism evidence="2 3">
    <name type="scientific">Devosia enhydra</name>
    <dbReference type="NCBI Taxonomy" id="665118"/>
    <lineage>
        <taxon>Bacteria</taxon>
        <taxon>Pseudomonadati</taxon>
        <taxon>Pseudomonadota</taxon>
        <taxon>Alphaproteobacteria</taxon>
        <taxon>Hyphomicrobiales</taxon>
        <taxon>Devosiaceae</taxon>
        <taxon>Devosia</taxon>
    </lineage>
</organism>
<proteinExistence type="predicted"/>